<evidence type="ECO:0000313" key="1">
    <source>
        <dbReference type="EMBL" id="KAG5586373.1"/>
    </source>
</evidence>
<dbReference type="AlphaFoldDB" id="A0A9J5XFB3"/>
<sequence length="138" mass="15856">MLMNTESFRMKEEETNANEYRVLQNEQGNSSQIVVAKDSPDKSFKHRKLVCPAFDENNYRSDFNHQLPCQSLATLKIGNSDSSESGEHGTFIKNDVEQTVNSMMRVPKESANEVFEETMNDILVGTIMADFKRRREKN</sequence>
<organism evidence="1 2">
    <name type="scientific">Solanum commersonii</name>
    <name type="common">Commerson's wild potato</name>
    <name type="synonym">Commerson's nightshade</name>
    <dbReference type="NCBI Taxonomy" id="4109"/>
    <lineage>
        <taxon>Eukaryota</taxon>
        <taxon>Viridiplantae</taxon>
        <taxon>Streptophyta</taxon>
        <taxon>Embryophyta</taxon>
        <taxon>Tracheophyta</taxon>
        <taxon>Spermatophyta</taxon>
        <taxon>Magnoliopsida</taxon>
        <taxon>eudicotyledons</taxon>
        <taxon>Gunneridae</taxon>
        <taxon>Pentapetalae</taxon>
        <taxon>asterids</taxon>
        <taxon>lamiids</taxon>
        <taxon>Solanales</taxon>
        <taxon>Solanaceae</taxon>
        <taxon>Solanoideae</taxon>
        <taxon>Solaneae</taxon>
        <taxon>Solanum</taxon>
    </lineage>
</organism>
<keyword evidence="2" id="KW-1185">Reference proteome</keyword>
<name>A0A9J5XFB3_SOLCO</name>
<protein>
    <submittedName>
        <fullName evidence="1">Uncharacterized protein</fullName>
    </submittedName>
</protein>
<reference evidence="1 2" key="1">
    <citation type="submission" date="2020-09" db="EMBL/GenBank/DDBJ databases">
        <title>De no assembly of potato wild relative species, Solanum commersonii.</title>
        <authorList>
            <person name="Cho K."/>
        </authorList>
    </citation>
    <scope>NUCLEOTIDE SEQUENCE [LARGE SCALE GENOMIC DNA]</scope>
    <source>
        <strain evidence="1">LZ3.2</strain>
        <tissue evidence="1">Leaf</tissue>
    </source>
</reference>
<evidence type="ECO:0000313" key="2">
    <source>
        <dbReference type="Proteomes" id="UP000824120"/>
    </source>
</evidence>
<accession>A0A9J5XFB3</accession>
<proteinExistence type="predicted"/>
<dbReference type="EMBL" id="JACXVP010000009">
    <property type="protein sequence ID" value="KAG5586373.1"/>
    <property type="molecule type" value="Genomic_DNA"/>
</dbReference>
<comment type="caution">
    <text evidence="1">The sequence shown here is derived from an EMBL/GenBank/DDBJ whole genome shotgun (WGS) entry which is preliminary data.</text>
</comment>
<dbReference type="OrthoDB" id="1928633at2759"/>
<gene>
    <name evidence="1" type="ORF">H5410_046807</name>
</gene>
<dbReference type="Proteomes" id="UP000824120">
    <property type="component" value="Chromosome 9"/>
</dbReference>